<proteinExistence type="predicted"/>
<organism evidence="1">
    <name type="scientific">uncultured marine bacterium Ant24C4</name>
    <dbReference type="NCBI Taxonomy" id="360425"/>
    <lineage>
        <taxon>Bacteria</taxon>
        <taxon>environmental samples</taxon>
    </lineage>
</organism>
<reference evidence="1" key="1">
    <citation type="journal article" date="2006" name="Appl. Environ. Microbiol.">
        <title>Comparative genomics of DNA fragments from six Antarctic marine planktonic bacteria.</title>
        <authorList>
            <person name="Grzymski J.J."/>
            <person name="Carter B.J."/>
            <person name="DeLong E.F."/>
            <person name="Feldman R.A."/>
            <person name="Ghadiri A."/>
            <person name="Murray A.E."/>
        </authorList>
    </citation>
    <scope>NUCLEOTIDE SEQUENCE</scope>
</reference>
<accession>Q2PY99</accession>
<name>Q2PY99_9BACT</name>
<protein>
    <submittedName>
        <fullName evidence="1">Uncharacterized protein</fullName>
    </submittedName>
</protein>
<evidence type="ECO:0000313" key="1">
    <source>
        <dbReference type="EMBL" id="ABC25328.1"/>
    </source>
</evidence>
<sequence length="64" mass="7099">MPDFIGLIAKVGCGPDCDLITLQFLMRQRQAYPRKWSCTVLIVQVADRPNLGASQIMLTHAAIL</sequence>
<dbReference type="AlphaFoldDB" id="Q2PY99"/>
<dbReference type="EMBL" id="DQ295239">
    <property type="protein sequence ID" value="ABC25328.1"/>
    <property type="molecule type" value="Genomic_DNA"/>
</dbReference>